<dbReference type="InterPro" id="IPR018305">
    <property type="entry name" value="Ribosomal_m50"/>
</dbReference>
<keyword evidence="5" id="KW-0687">Ribonucleoprotein</keyword>
<dbReference type="PANTHER" id="PTHR31542">
    <property type="entry name" value="39A RIBOSOMAL PROTEIN L50, MITOCHONDRIAL"/>
    <property type="match status" value="1"/>
</dbReference>
<evidence type="ECO:0000313" key="9">
    <source>
        <dbReference type="WBParaSite" id="PSAMB.scaffold1852size27257.g15247.t1"/>
    </source>
</evidence>
<dbReference type="Pfam" id="PF10501">
    <property type="entry name" value="Ribosomal_L50"/>
    <property type="match status" value="1"/>
</dbReference>
<dbReference type="WBParaSite" id="PSAMB.scaffold1852size27257.g15247.t1">
    <property type="protein sequence ID" value="PSAMB.scaffold1852size27257.g15247.t1"/>
    <property type="gene ID" value="PSAMB.scaffold1852size27257.g15247"/>
</dbReference>
<accession>A0A914VDA9</accession>
<keyword evidence="3" id="KW-0689">Ribosomal protein</keyword>
<evidence type="ECO:0000256" key="7">
    <source>
        <dbReference type="ARBA" id="ARBA00035398"/>
    </source>
</evidence>
<organism evidence="8 9">
    <name type="scientific">Plectus sambesii</name>
    <dbReference type="NCBI Taxonomy" id="2011161"/>
    <lineage>
        <taxon>Eukaryota</taxon>
        <taxon>Metazoa</taxon>
        <taxon>Ecdysozoa</taxon>
        <taxon>Nematoda</taxon>
        <taxon>Chromadorea</taxon>
        <taxon>Plectida</taxon>
        <taxon>Plectina</taxon>
        <taxon>Plectoidea</taxon>
        <taxon>Plectidae</taxon>
        <taxon>Plectus</taxon>
    </lineage>
</organism>
<dbReference type="PANTHER" id="PTHR31542:SF1">
    <property type="entry name" value="LARGE RIBOSOMAL SUBUNIT PROTEIN ML50"/>
    <property type="match status" value="1"/>
</dbReference>
<evidence type="ECO:0000256" key="6">
    <source>
        <dbReference type="ARBA" id="ARBA00035183"/>
    </source>
</evidence>
<comment type="similarity">
    <text evidence="2">Belongs to the mitochondrion-specific ribosomal protein mL50 family.</text>
</comment>
<evidence type="ECO:0000256" key="3">
    <source>
        <dbReference type="ARBA" id="ARBA00022980"/>
    </source>
</evidence>
<evidence type="ECO:0000313" key="8">
    <source>
        <dbReference type="Proteomes" id="UP000887566"/>
    </source>
</evidence>
<dbReference type="GO" id="GO:0005762">
    <property type="term" value="C:mitochondrial large ribosomal subunit"/>
    <property type="evidence" value="ECO:0007669"/>
    <property type="project" value="TreeGrafter"/>
</dbReference>
<evidence type="ECO:0000256" key="1">
    <source>
        <dbReference type="ARBA" id="ARBA00004173"/>
    </source>
</evidence>
<reference evidence="9" key="1">
    <citation type="submission" date="2022-11" db="UniProtKB">
        <authorList>
            <consortium name="WormBaseParasite"/>
        </authorList>
    </citation>
    <scope>IDENTIFICATION</scope>
</reference>
<evidence type="ECO:0000256" key="5">
    <source>
        <dbReference type="ARBA" id="ARBA00023274"/>
    </source>
</evidence>
<dbReference type="AlphaFoldDB" id="A0A914VDA9"/>
<sequence>MHRSAVRYVRMNDFFKNIKALGMGKKTVDDRAKSLASTSPADSALQRQRLQPALARLRKKEDESFSGKFTEDEYKQDKWDTEEDIDIDSIRARGFLRHRKNYAPPADLDKQFGSLVKRFASDVDSSEDWLSMKLSDKPTLKFKLMYLLEQRLGHVVPNSRLHEMKTVADLRDFYQEPISNVTPYTELARDADAPRNLHVMEHAARFHPEDTEAYHGGVTAFPGAGGKVYGLRNKRLYRQFNPKSAWYDFEDDHFVYDRDDKDSPWNPEVAKKMDRVTGRKNNF</sequence>
<evidence type="ECO:0000256" key="4">
    <source>
        <dbReference type="ARBA" id="ARBA00023128"/>
    </source>
</evidence>
<comment type="subcellular location">
    <subcellularLocation>
        <location evidence="1">Mitochondrion</location>
    </subcellularLocation>
</comment>
<proteinExistence type="inferred from homology"/>
<dbReference type="Proteomes" id="UP000887566">
    <property type="component" value="Unplaced"/>
</dbReference>
<protein>
    <recommendedName>
        <fullName evidence="6">Large ribosomal subunit protein mL50</fullName>
    </recommendedName>
    <alternativeName>
        <fullName evidence="7">39S ribosomal protein L50, mitochondrial</fullName>
    </alternativeName>
</protein>
<keyword evidence="4" id="KW-0496">Mitochondrion</keyword>
<evidence type="ECO:0000256" key="2">
    <source>
        <dbReference type="ARBA" id="ARBA00008860"/>
    </source>
</evidence>
<name>A0A914VDA9_9BILA</name>
<keyword evidence="8" id="KW-1185">Reference proteome</keyword>